<keyword evidence="2" id="KW-0964">Secreted</keyword>
<dbReference type="EMBL" id="RBAK01000004">
    <property type="protein sequence ID" value="RKN47901.1"/>
    <property type="molecule type" value="Genomic_DNA"/>
</dbReference>
<evidence type="ECO:0000256" key="4">
    <source>
        <dbReference type="SAM" id="MobiDB-lite"/>
    </source>
</evidence>
<gene>
    <name evidence="6" type="ORF">D7223_14350</name>
</gene>
<name>A0A3A9ZHQ6_9ACTN</name>
<feature type="region of interest" description="Disordered" evidence="4">
    <location>
        <begin position="32"/>
        <end position="130"/>
    </location>
</feature>
<evidence type="ECO:0000256" key="2">
    <source>
        <dbReference type="ARBA" id="ARBA00022525"/>
    </source>
</evidence>
<dbReference type="PANTHER" id="PTHR40088:SF2">
    <property type="entry name" value="SECRETED SUGAR HYDROLASE"/>
    <property type="match status" value="1"/>
</dbReference>
<evidence type="ECO:0000256" key="1">
    <source>
        <dbReference type="ARBA" id="ARBA00004613"/>
    </source>
</evidence>
<keyword evidence="7" id="KW-1185">Reference proteome</keyword>
<dbReference type="GO" id="GO:0016837">
    <property type="term" value="F:carbon-oxygen lyase activity, acting on polysaccharides"/>
    <property type="evidence" value="ECO:0007669"/>
    <property type="project" value="TreeGrafter"/>
</dbReference>
<comment type="subcellular location">
    <subcellularLocation>
        <location evidence="1">Secreted</location>
    </subcellularLocation>
</comment>
<feature type="compositionally biased region" description="Basic and acidic residues" evidence="4">
    <location>
        <begin position="121"/>
        <end position="130"/>
    </location>
</feature>
<dbReference type="PANTHER" id="PTHR40088">
    <property type="entry name" value="PECTATE LYASE (EUROFUNG)"/>
    <property type="match status" value="1"/>
</dbReference>
<dbReference type="GO" id="GO:0005576">
    <property type="term" value="C:extracellular region"/>
    <property type="evidence" value="ECO:0007669"/>
    <property type="project" value="UniProtKB-SubCell"/>
</dbReference>
<evidence type="ECO:0000256" key="5">
    <source>
        <dbReference type="SAM" id="SignalP"/>
    </source>
</evidence>
<feature type="compositionally biased region" description="Low complexity" evidence="4">
    <location>
        <begin position="39"/>
        <end position="77"/>
    </location>
</feature>
<dbReference type="InterPro" id="IPR052052">
    <property type="entry name" value="Polysaccharide_Lyase_9"/>
</dbReference>
<dbReference type="OrthoDB" id="9762467at2"/>
<dbReference type="Gene3D" id="2.160.20.10">
    <property type="entry name" value="Single-stranded right-handed beta-helix, Pectin lyase-like"/>
    <property type="match status" value="1"/>
</dbReference>
<organism evidence="6 7">
    <name type="scientific">Micromonospora endolithica</name>
    <dbReference type="NCBI Taxonomy" id="230091"/>
    <lineage>
        <taxon>Bacteria</taxon>
        <taxon>Bacillati</taxon>
        <taxon>Actinomycetota</taxon>
        <taxon>Actinomycetes</taxon>
        <taxon>Micromonosporales</taxon>
        <taxon>Micromonosporaceae</taxon>
        <taxon>Micromonospora</taxon>
    </lineage>
</organism>
<evidence type="ECO:0008006" key="8">
    <source>
        <dbReference type="Google" id="ProtNLM"/>
    </source>
</evidence>
<dbReference type="RefSeq" id="WP_120728862.1">
    <property type="nucleotide sequence ID" value="NZ_RBAK01000004.1"/>
</dbReference>
<dbReference type="InterPro" id="IPR012334">
    <property type="entry name" value="Pectin_lyas_fold"/>
</dbReference>
<dbReference type="SMART" id="SM00710">
    <property type="entry name" value="PbH1"/>
    <property type="match status" value="6"/>
</dbReference>
<proteinExistence type="predicted"/>
<feature type="compositionally biased region" description="Gly residues" evidence="4">
    <location>
        <begin position="91"/>
        <end position="101"/>
    </location>
</feature>
<dbReference type="Proteomes" id="UP000281726">
    <property type="component" value="Unassembled WGS sequence"/>
</dbReference>
<dbReference type="InterPro" id="IPR006626">
    <property type="entry name" value="PbH1"/>
</dbReference>
<accession>A0A3A9ZHQ6</accession>
<dbReference type="AlphaFoldDB" id="A0A3A9ZHQ6"/>
<sequence length="516" mass="54013">MSAQQSGARRRIRSLATPVGLALALAATVLTGCDPTGKTAAPASPTARPSAAASPTGDGVTGPRPTTAAPATSRPAPTLAPPTPTPVPGGRTAGAGIGGPTWGPDRLPPTRGGRYLYVSGRGDDRNDGLSRARPLRTLARAARLTDPGDTVLVDDGEYSAPGRPTVVAIERSGTAARPITWAALPGARPTVRATGFHGIWVHASHIIVVGFTITGMEGKLSRAQIAAAARGDVSDPAVSNSCISVSELKNANPLRPPTHVQVWGNSVSGCTLGGIVTQLADYVRVEYNVSTGNGFRSSWGGSGISLHGNFDSDRNTGYRNHVRGNVSCDNANYNRSHASGLTKVQDGNGIIIDYFNRPPRASRAYTGRTLIENNIVCRNGGRGINVFNSSYVDVVNNTAYHNAWHPEIDGDLTIVRGTDVRVVNTIVVARPGEIALSAGGTNVRLDHNLVVGPYRAPADRALLTADPRFVDPVKGDFRLRPGSPAIDRGTRTLAPRTDAHRRPRAGVADRGAVERG</sequence>
<feature type="chain" id="PRO_5039149657" description="DUF1565 domain-containing protein" evidence="5">
    <location>
        <begin position="33"/>
        <end position="516"/>
    </location>
</feature>
<dbReference type="InterPro" id="IPR059226">
    <property type="entry name" value="Choice_anch_Q_dom"/>
</dbReference>
<feature type="region of interest" description="Disordered" evidence="4">
    <location>
        <begin position="480"/>
        <end position="516"/>
    </location>
</feature>
<evidence type="ECO:0000256" key="3">
    <source>
        <dbReference type="ARBA" id="ARBA00022729"/>
    </source>
</evidence>
<dbReference type="NCBIfam" id="NF041518">
    <property type="entry name" value="choice_anch_Q"/>
    <property type="match status" value="1"/>
</dbReference>
<comment type="caution">
    <text evidence="6">The sequence shown here is derived from an EMBL/GenBank/DDBJ whole genome shotgun (WGS) entry which is preliminary data.</text>
</comment>
<evidence type="ECO:0000313" key="6">
    <source>
        <dbReference type="EMBL" id="RKN47901.1"/>
    </source>
</evidence>
<protein>
    <recommendedName>
        <fullName evidence="8">DUF1565 domain-containing protein</fullName>
    </recommendedName>
</protein>
<dbReference type="SUPFAM" id="SSF51126">
    <property type="entry name" value="Pectin lyase-like"/>
    <property type="match status" value="1"/>
</dbReference>
<evidence type="ECO:0000313" key="7">
    <source>
        <dbReference type="Proteomes" id="UP000281726"/>
    </source>
</evidence>
<reference evidence="6 7" key="1">
    <citation type="journal article" date="2004" name="Syst. Appl. Microbiol.">
        <title>Cryptoendolithic actinomycetes from antarctic sandstone rock samples: Micromonospora endolithica sp. nov. and two isolates related to Micromonospora coerulea Jensen 1932.</title>
        <authorList>
            <person name="Hirsch P."/>
            <person name="Mevs U."/>
            <person name="Kroppenstedt R.M."/>
            <person name="Schumann P."/>
            <person name="Stackebrandt E."/>
        </authorList>
    </citation>
    <scope>NUCLEOTIDE SEQUENCE [LARGE SCALE GENOMIC DNA]</scope>
    <source>
        <strain evidence="6 7">JCM 12677</strain>
    </source>
</reference>
<keyword evidence="3 5" id="KW-0732">Signal</keyword>
<feature type="signal peptide" evidence="5">
    <location>
        <begin position="1"/>
        <end position="32"/>
    </location>
</feature>
<dbReference type="InterPro" id="IPR011050">
    <property type="entry name" value="Pectin_lyase_fold/virulence"/>
</dbReference>
<feature type="compositionally biased region" description="Pro residues" evidence="4">
    <location>
        <begin position="78"/>
        <end position="87"/>
    </location>
</feature>